<evidence type="ECO:0000256" key="2">
    <source>
        <dbReference type="ARBA" id="ARBA00010050"/>
    </source>
</evidence>
<sequence>MSRNTKRIQEGDKHMKTGLKHITKTFFHRTEDWDSGSADFLKAAKCYKGAQEWDKCVKALKKASFCNEQNGTMLSAGKNLQEAANILSKQCGNQHDATKLLKKASVFFQEAGNGDTAAKALTMAAKIIEQIDTEKALQLYSQSFKIYRLEDKEYLCVQTYRNAVSLAVKSSHFGVAIKILNRMITLFENLNQPDPLYKTYLSFIVIHLYCDEYQKADQKLQQVTKNSPGFVRSIEFEAANGLLDAFENYSEEELEKSKKHQALQYIIVEVGRLARKIKLGSEIPLQKKIVELKLDNKSQESNSDFDEDDIDLLIQKNDNKNTSKSSGNKRDLLFALESPKNKKKNSQTEKTNEKLKSEDSNISEDVDNWL</sequence>
<dbReference type="SUPFAM" id="SSF48452">
    <property type="entry name" value="TPR-like"/>
    <property type="match status" value="1"/>
</dbReference>
<evidence type="ECO:0000256" key="6">
    <source>
        <dbReference type="ARBA" id="ARBA00023136"/>
    </source>
</evidence>
<dbReference type="GO" id="GO:0006886">
    <property type="term" value="P:intracellular protein transport"/>
    <property type="evidence" value="ECO:0007669"/>
    <property type="project" value="InterPro"/>
</dbReference>
<evidence type="ECO:0000256" key="9">
    <source>
        <dbReference type="SAM" id="MobiDB-lite"/>
    </source>
</evidence>
<dbReference type="EMBL" id="JANTQA010000051">
    <property type="protein sequence ID" value="KAJ3430260.1"/>
    <property type="molecule type" value="Genomic_DNA"/>
</dbReference>
<dbReference type="AlphaFoldDB" id="A0AAV7YP74"/>
<dbReference type="GO" id="GO:0005483">
    <property type="term" value="F:soluble NSF attachment protein activity"/>
    <property type="evidence" value="ECO:0007669"/>
    <property type="project" value="TreeGrafter"/>
</dbReference>
<organism evidence="10 11">
    <name type="scientific">Anaeramoeba flamelloides</name>
    <dbReference type="NCBI Taxonomy" id="1746091"/>
    <lineage>
        <taxon>Eukaryota</taxon>
        <taxon>Metamonada</taxon>
        <taxon>Anaeramoebidae</taxon>
        <taxon>Anaeramoeba</taxon>
    </lineage>
</organism>
<dbReference type="GO" id="GO:0005774">
    <property type="term" value="C:vacuolar membrane"/>
    <property type="evidence" value="ECO:0007669"/>
    <property type="project" value="TreeGrafter"/>
</dbReference>
<keyword evidence="4" id="KW-0931">ER-Golgi transport</keyword>
<accession>A0AAV7YP74</accession>
<gene>
    <name evidence="10" type="ORF">M0812_23262</name>
</gene>
<dbReference type="InterPro" id="IPR000744">
    <property type="entry name" value="NSF_attach"/>
</dbReference>
<evidence type="ECO:0000313" key="10">
    <source>
        <dbReference type="EMBL" id="KAJ3430260.1"/>
    </source>
</evidence>
<keyword evidence="3" id="KW-0813">Transport</keyword>
<evidence type="ECO:0000313" key="11">
    <source>
        <dbReference type="Proteomes" id="UP001146793"/>
    </source>
</evidence>
<name>A0AAV7YP74_9EUKA</name>
<dbReference type="PANTHER" id="PTHR13768">
    <property type="entry name" value="SOLUBLE NSF ATTACHMENT PROTEIN SNAP"/>
    <property type="match status" value="1"/>
</dbReference>
<dbReference type="GO" id="GO:0019905">
    <property type="term" value="F:syntaxin binding"/>
    <property type="evidence" value="ECO:0007669"/>
    <property type="project" value="TreeGrafter"/>
</dbReference>
<evidence type="ECO:0000256" key="8">
    <source>
        <dbReference type="ARBA" id="ARBA00042485"/>
    </source>
</evidence>
<comment type="similarity">
    <text evidence="2">Belongs to the SNAP family.</text>
</comment>
<dbReference type="Proteomes" id="UP001146793">
    <property type="component" value="Unassembled WGS sequence"/>
</dbReference>
<evidence type="ECO:0000256" key="5">
    <source>
        <dbReference type="ARBA" id="ARBA00022927"/>
    </source>
</evidence>
<dbReference type="Pfam" id="PF14938">
    <property type="entry name" value="SNAP"/>
    <property type="match status" value="1"/>
</dbReference>
<dbReference type="PANTHER" id="PTHR13768:SF2">
    <property type="entry name" value="GAMMA-SOLUBLE NSF ATTACHMENT PROTEIN"/>
    <property type="match status" value="1"/>
</dbReference>
<evidence type="ECO:0000256" key="1">
    <source>
        <dbReference type="ARBA" id="ARBA00004170"/>
    </source>
</evidence>
<reference evidence="10" key="1">
    <citation type="submission" date="2022-08" db="EMBL/GenBank/DDBJ databases">
        <title>Novel sulphate-reducing endosymbionts in the free-living metamonad Anaeramoeba.</title>
        <authorList>
            <person name="Jerlstrom-Hultqvist J."/>
            <person name="Cepicka I."/>
            <person name="Gallot-Lavallee L."/>
            <person name="Salas-Leiva D."/>
            <person name="Curtis B.A."/>
            <person name="Zahonova K."/>
            <person name="Pipaliya S."/>
            <person name="Dacks J."/>
            <person name="Roger A.J."/>
        </authorList>
    </citation>
    <scope>NUCLEOTIDE SEQUENCE</scope>
    <source>
        <strain evidence="10">Busselton2</strain>
    </source>
</reference>
<dbReference type="InterPro" id="IPR011990">
    <property type="entry name" value="TPR-like_helical_dom_sf"/>
</dbReference>
<evidence type="ECO:0000256" key="4">
    <source>
        <dbReference type="ARBA" id="ARBA00022892"/>
    </source>
</evidence>
<comment type="caution">
    <text evidence="10">The sequence shown here is derived from an EMBL/GenBank/DDBJ whole genome shotgun (WGS) entry which is preliminary data.</text>
</comment>
<dbReference type="Gene3D" id="1.25.40.10">
    <property type="entry name" value="Tetratricopeptide repeat domain"/>
    <property type="match status" value="1"/>
</dbReference>
<keyword evidence="6" id="KW-0472">Membrane</keyword>
<dbReference type="GO" id="GO:0031201">
    <property type="term" value="C:SNARE complex"/>
    <property type="evidence" value="ECO:0007669"/>
    <property type="project" value="TreeGrafter"/>
</dbReference>
<comment type="subcellular location">
    <subcellularLocation>
        <location evidence="1">Membrane</location>
        <topology evidence="1">Peripheral membrane protein</topology>
    </subcellularLocation>
</comment>
<evidence type="ECO:0000256" key="7">
    <source>
        <dbReference type="ARBA" id="ARBA00040047"/>
    </source>
</evidence>
<keyword evidence="5" id="KW-0653">Protein transport</keyword>
<dbReference type="GO" id="GO:0016192">
    <property type="term" value="P:vesicle-mediated transport"/>
    <property type="evidence" value="ECO:0007669"/>
    <property type="project" value="UniProtKB-KW"/>
</dbReference>
<feature type="region of interest" description="Disordered" evidence="9">
    <location>
        <begin position="318"/>
        <end position="370"/>
    </location>
</feature>
<feature type="compositionally biased region" description="Acidic residues" evidence="9">
    <location>
        <begin position="361"/>
        <end position="370"/>
    </location>
</feature>
<proteinExistence type="inferred from homology"/>
<feature type="compositionally biased region" description="Basic and acidic residues" evidence="9">
    <location>
        <begin position="346"/>
        <end position="359"/>
    </location>
</feature>
<evidence type="ECO:0000256" key="3">
    <source>
        <dbReference type="ARBA" id="ARBA00022448"/>
    </source>
</evidence>
<protein>
    <recommendedName>
        <fullName evidence="7">Gamma-soluble NSF attachment protein</fullName>
    </recommendedName>
    <alternativeName>
        <fullName evidence="8">N-ethylmaleimide-sensitive factor attachment protein gamma</fullName>
    </alternativeName>
</protein>